<accession>A0A4Y2CVN1</accession>
<dbReference type="EMBL" id="BGPR01087593">
    <property type="protein sequence ID" value="GBM07768.1"/>
    <property type="molecule type" value="Genomic_DNA"/>
</dbReference>
<dbReference type="AlphaFoldDB" id="A0A4Y2CVN1"/>
<reference evidence="1 2" key="1">
    <citation type="journal article" date="2019" name="Sci. Rep.">
        <title>Orb-weaving spider Araneus ventricosus genome elucidates the spidroin gene catalogue.</title>
        <authorList>
            <person name="Kono N."/>
            <person name="Nakamura H."/>
            <person name="Ohtoshi R."/>
            <person name="Moran D.A.P."/>
            <person name="Shinohara A."/>
            <person name="Yoshida Y."/>
            <person name="Fujiwara M."/>
            <person name="Mori M."/>
            <person name="Tomita M."/>
            <person name="Arakawa K."/>
        </authorList>
    </citation>
    <scope>NUCLEOTIDE SEQUENCE [LARGE SCALE GENOMIC DNA]</scope>
</reference>
<proteinExistence type="predicted"/>
<protein>
    <submittedName>
        <fullName evidence="1">Uncharacterized protein</fullName>
    </submittedName>
</protein>
<name>A0A4Y2CVN1_ARAVE</name>
<organism evidence="1 2">
    <name type="scientific">Araneus ventricosus</name>
    <name type="common">Orbweaver spider</name>
    <name type="synonym">Epeira ventricosa</name>
    <dbReference type="NCBI Taxonomy" id="182803"/>
    <lineage>
        <taxon>Eukaryota</taxon>
        <taxon>Metazoa</taxon>
        <taxon>Ecdysozoa</taxon>
        <taxon>Arthropoda</taxon>
        <taxon>Chelicerata</taxon>
        <taxon>Arachnida</taxon>
        <taxon>Araneae</taxon>
        <taxon>Araneomorphae</taxon>
        <taxon>Entelegynae</taxon>
        <taxon>Araneoidea</taxon>
        <taxon>Araneidae</taxon>
        <taxon>Araneus</taxon>
    </lineage>
</organism>
<evidence type="ECO:0000313" key="2">
    <source>
        <dbReference type="Proteomes" id="UP000499080"/>
    </source>
</evidence>
<feature type="non-terminal residue" evidence="1">
    <location>
        <position position="1"/>
    </location>
</feature>
<comment type="caution">
    <text evidence="1">The sequence shown here is derived from an EMBL/GenBank/DDBJ whole genome shotgun (WGS) entry which is preliminary data.</text>
</comment>
<evidence type="ECO:0000313" key="1">
    <source>
        <dbReference type="EMBL" id="GBM07768.1"/>
    </source>
</evidence>
<keyword evidence="2" id="KW-1185">Reference proteome</keyword>
<sequence length="56" mass="6479">LRSESRVWISWRICKRPRYRIALAAVEEQEKPGVSEEFVHPSLRLAIAPLNTTCNT</sequence>
<gene>
    <name evidence="1" type="ORF">AVEN_14607_1</name>
</gene>
<dbReference type="Proteomes" id="UP000499080">
    <property type="component" value="Unassembled WGS sequence"/>
</dbReference>